<dbReference type="EMBL" id="WSEL01000003">
    <property type="protein sequence ID" value="MVQ29937.1"/>
    <property type="molecule type" value="Genomic_DNA"/>
</dbReference>
<dbReference type="AlphaFoldDB" id="A0A6N8ISY0"/>
<evidence type="ECO:0000313" key="3">
    <source>
        <dbReference type="Proteomes" id="UP000469385"/>
    </source>
</evidence>
<organism evidence="2 3">
    <name type="scientific">Ramlibacter pinisoli</name>
    <dbReference type="NCBI Taxonomy" id="2682844"/>
    <lineage>
        <taxon>Bacteria</taxon>
        <taxon>Pseudomonadati</taxon>
        <taxon>Pseudomonadota</taxon>
        <taxon>Betaproteobacteria</taxon>
        <taxon>Burkholderiales</taxon>
        <taxon>Comamonadaceae</taxon>
        <taxon>Ramlibacter</taxon>
    </lineage>
</organism>
<comment type="caution">
    <text evidence="2">The sequence shown here is derived from an EMBL/GenBank/DDBJ whole genome shotgun (WGS) entry which is preliminary data.</text>
</comment>
<dbReference type="SUPFAM" id="SSF81606">
    <property type="entry name" value="PP2C-like"/>
    <property type="match status" value="1"/>
</dbReference>
<dbReference type="Gene3D" id="3.60.40.10">
    <property type="entry name" value="PPM-type phosphatase domain"/>
    <property type="match status" value="1"/>
</dbReference>
<dbReference type="Proteomes" id="UP000469385">
    <property type="component" value="Unassembled WGS sequence"/>
</dbReference>
<dbReference type="Pfam" id="PF13672">
    <property type="entry name" value="PP2C_2"/>
    <property type="match status" value="1"/>
</dbReference>
<keyword evidence="3" id="KW-1185">Reference proteome</keyword>
<name>A0A6N8ISY0_9BURK</name>
<dbReference type="InterPro" id="IPR036457">
    <property type="entry name" value="PPM-type-like_dom_sf"/>
</dbReference>
<dbReference type="PROSITE" id="PS51746">
    <property type="entry name" value="PPM_2"/>
    <property type="match status" value="1"/>
</dbReference>
<dbReference type="SMART" id="SM00331">
    <property type="entry name" value="PP2C_SIG"/>
    <property type="match status" value="1"/>
</dbReference>
<evidence type="ECO:0000313" key="2">
    <source>
        <dbReference type="EMBL" id="MVQ29937.1"/>
    </source>
</evidence>
<evidence type="ECO:0000259" key="1">
    <source>
        <dbReference type="PROSITE" id="PS51746"/>
    </source>
</evidence>
<dbReference type="CDD" id="cd00143">
    <property type="entry name" value="PP2Cc"/>
    <property type="match status" value="1"/>
</dbReference>
<gene>
    <name evidence="2" type="ORF">GON04_10785</name>
</gene>
<accession>A0A6N8ISY0</accession>
<dbReference type="InterPro" id="IPR001932">
    <property type="entry name" value="PPM-type_phosphatase-like_dom"/>
</dbReference>
<sequence length="300" mass="32282">MKFSVFQISRKGGREKNEDRMGYCYTRESGLFVLADGMGGHPEGEVAAQLALQTISALYQKVARPTVADPAEFLASALMAAHHQIIRYASEKGMLDTPRTTVVAVILQGTSATWVHCGDSRLYAVRAGELLTRTRDHSYLEQHGPGAARLQQINRNILFTCLGSPTKPVFDVTGPVTLQEGDKLMLCSDGLWSSVPDAEIVRHLAGKPVSECTPELVEVALRNGGPGGDNVTVIALEWETPDAFESTHGVSTDSISDGVFASTIQAGVMDTLIDDLDDAAIERSIAEINEAIKRSAARKG</sequence>
<dbReference type="RefSeq" id="WP_157397883.1">
    <property type="nucleotide sequence ID" value="NZ_WSEL01000003.1"/>
</dbReference>
<feature type="domain" description="PPM-type phosphatase" evidence="1">
    <location>
        <begin position="2"/>
        <end position="238"/>
    </location>
</feature>
<dbReference type="SMART" id="SM00332">
    <property type="entry name" value="PP2Cc"/>
    <property type="match status" value="1"/>
</dbReference>
<proteinExistence type="predicted"/>
<reference evidence="2 3" key="1">
    <citation type="submission" date="2019-12" db="EMBL/GenBank/DDBJ databases">
        <authorList>
            <person name="Huq M.A."/>
        </authorList>
    </citation>
    <scope>NUCLEOTIDE SEQUENCE [LARGE SCALE GENOMIC DNA]</scope>
    <source>
        <strain evidence="2 3">MAH-25</strain>
    </source>
</reference>
<protein>
    <submittedName>
        <fullName evidence="2">SpoIIE family protein phosphatase</fullName>
    </submittedName>
</protein>